<organism evidence="7 8">
    <name type="scientific">Phytophthora rubi</name>
    <dbReference type="NCBI Taxonomy" id="129364"/>
    <lineage>
        <taxon>Eukaryota</taxon>
        <taxon>Sar</taxon>
        <taxon>Stramenopiles</taxon>
        <taxon>Oomycota</taxon>
        <taxon>Peronosporomycetes</taxon>
        <taxon>Peronosporales</taxon>
        <taxon>Peronosporaceae</taxon>
        <taxon>Phytophthora</taxon>
    </lineage>
</organism>
<evidence type="ECO:0008006" key="9">
    <source>
        <dbReference type="Google" id="ProtNLM"/>
    </source>
</evidence>
<dbReference type="InterPro" id="IPR050363">
    <property type="entry name" value="MIP/Aquaporin"/>
</dbReference>
<evidence type="ECO:0000313" key="8">
    <source>
        <dbReference type="Proteomes" id="UP000429607"/>
    </source>
</evidence>
<comment type="subcellular location">
    <subcellularLocation>
        <location evidence="1">Membrane</location>
        <topology evidence="1">Multi-pass membrane protein</topology>
    </subcellularLocation>
</comment>
<protein>
    <recommendedName>
        <fullName evidence="9">Aquaporin</fullName>
    </recommendedName>
</protein>
<evidence type="ECO:0000313" key="7">
    <source>
        <dbReference type="EMBL" id="KAE8967159.1"/>
    </source>
</evidence>
<accession>A0A6A3HBG9</accession>
<evidence type="ECO:0000256" key="6">
    <source>
        <dbReference type="SAM" id="MobiDB-lite"/>
    </source>
</evidence>
<dbReference type="EMBL" id="QXFV01004922">
    <property type="protein sequence ID" value="KAE8967159.1"/>
    <property type="molecule type" value="Genomic_DNA"/>
</dbReference>
<reference evidence="7 8" key="1">
    <citation type="submission" date="2018-09" db="EMBL/GenBank/DDBJ databases">
        <title>Genomic investigation of the strawberry pathogen Phytophthora fragariae indicates pathogenicity is determined by transcriptional variation in three key races.</title>
        <authorList>
            <person name="Adams T.M."/>
            <person name="Armitage A.D."/>
            <person name="Sobczyk M.K."/>
            <person name="Bates H.J."/>
            <person name="Dunwell J.M."/>
            <person name="Nellist C.F."/>
            <person name="Harrison R.J."/>
        </authorList>
    </citation>
    <scope>NUCLEOTIDE SEQUENCE [LARGE SCALE GENOMIC DNA]</scope>
    <source>
        <strain evidence="7 8">SCRP249</strain>
    </source>
</reference>
<dbReference type="Proteomes" id="UP000429607">
    <property type="component" value="Unassembled WGS sequence"/>
</dbReference>
<proteinExistence type="predicted"/>
<evidence type="ECO:0000256" key="5">
    <source>
        <dbReference type="ARBA" id="ARBA00023136"/>
    </source>
</evidence>
<sequence>MESNYTTTSQPVVDIADKSGTYAPYADTPYSPRQVDRCERSLHHTNRSQYDRDEDHHKQWFVTRNPHLRECYSEFLGTFVMIAFGMGVNNQVVLSGDKEGTWLSINMA</sequence>
<dbReference type="GO" id="GO:0015254">
    <property type="term" value="F:glycerol channel activity"/>
    <property type="evidence" value="ECO:0007669"/>
    <property type="project" value="TreeGrafter"/>
</dbReference>
<keyword evidence="3" id="KW-0812">Transmembrane</keyword>
<keyword evidence="4" id="KW-1133">Transmembrane helix</keyword>
<evidence type="ECO:0000256" key="3">
    <source>
        <dbReference type="ARBA" id="ARBA00022692"/>
    </source>
</evidence>
<keyword evidence="2" id="KW-0813">Transport</keyword>
<evidence type="ECO:0000256" key="1">
    <source>
        <dbReference type="ARBA" id="ARBA00004141"/>
    </source>
</evidence>
<dbReference type="GO" id="GO:0005886">
    <property type="term" value="C:plasma membrane"/>
    <property type="evidence" value="ECO:0007669"/>
    <property type="project" value="TreeGrafter"/>
</dbReference>
<dbReference type="GO" id="GO:0015250">
    <property type="term" value="F:water channel activity"/>
    <property type="evidence" value="ECO:0007669"/>
    <property type="project" value="TreeGrafter"/>
</dbReference>
<dbReference type="AlphaFoldDB" id="A0A6A3HBG9"/>
<dbReference type="SUPFAM" id="SSF81338">
    <property type="entry name" value="Aquaporin-like"/>
    <property type="match status" value="1"/>
</dbReference>
<feature type="region of interest" description="Disordered" evidence="6">
    <location>
        <begin position="18"/>
        <end position="37"/>
    </location>
</feature>
<name>A0A6A3HBG9_9STRA</name>
<keyword evidence="5" id="KW-0472">Membrane</keyword>
<feature type="non-terminal residue" evidence="7">
    <location>
        <position position="108"/>
    </location>
</feature>
<evidence type="ECO:0000256" key="2">
    <source>
        <dbReference type="ARBA" id="ARBA00022448"/>
    </source>
</evidence>
<comment type="caution">
    <text evidence="7">The sequence shown here is derived from an EMBL/GenBank/DDBJ whole genome shotgun (WGS) entry which is preliminary data.</text>
</comment>
<dbReference type="InterPro" id="IPR023271">
    <property type="entry name" value="Aquaporin-like"/>
</dbReference>
<dbReference type="PANTHER" id="PTHR43829:SF9">
    <property type="entry name" value="AQUAPORIN-9"/>
    <property type="match status" value="1"/>
</dbReference>
<dbReference type="Gene3D" id="1.20.1080.10">
    <property type="entry name" value="Glycerol uptake facilitator protein"/>
    <property type="match status" value="1"/>
</dbReference>
<dbReference type="PANTHER" id="PTHR43829">
    <property type="entry name" value="AQUAPORIN OR AQUAGLYCEROPORIN RELATED"/>
    <property type="match status" value="1"/>
</dbReference>
<evidence type="ECO:0000256" key="4">
    <source>
        <dbReference type="ARBA" id="ARBA00022989"/>
    </source>
</evidence>
<gene>
    <name evidence="7" type="ORF">PR001_g28185</name>
</gene>